<dbReference type="EMBL" id="BMAW01065911">
    <property type="protein sequence ID" value="GFT52440.1"/>
    <property type="molecule type" value="Genomic_DNA"/>
</dbReference>
<feature type="non-terminal residue" evidence="1">
    <location>
        <position position="47"/>
    </location>
</feature>
<proteinExistence type="predicted"/>
<reference evidence="1" key="1">
    <citation type="submission" date="2020-08" db="EMBL/GenBank/DDBJ databases">
        <title>Multicomponent nature underlies the extraordinary mechanical properties of spider dragline silk.</title>
        <authorList>
            <person name="Kono N."/>
            <person name="Nakamura H."/>
            <person name="Mori M."/>
            <person name="Yoshida Y."/>
            <person name="Ohtoshi R."/>
            <person name="Malay A.D."/>
            <person name="Moran D.A.P."/>
            <person name="Tomita M."/>
            <person name="Numata K."/>
            <person name="Arakawa K."/>
        </authorList>
    </citation>
    <scope>NUCLEOTIDE SEQUENCE</scope>
</reference>
<protein>
    <submittedName>
        <fullName evidence="1">Uncharacterized protein</fullName>
    </submittedName>
</protein>
<keyword evidence="2" id="KW-1185">Reference proteome</keyword>
<sequence>MGLGPLVDVTCRNQIALPDSASASDLSRHSSALFISLTQRKMPSRRL</sequence>
<dbReference type="Proteomes" id="UP000887013">
    <property type="component" value="Unassembled WGS sequence"/>
</dbReference>
<organism evidence="1 2">
    <name type="scientific">Nephila pilipes</name>
    <name type="common">Giant wood spider</name>
    <name type="synonym">Nephila maculata</name>
    <dbReference type="NCBI Taxonomy" id="299642"/>
    <lineage>
        <taxon>Eukaryota</taxon>
        <taxon>Metazoa</taxon>
        <taxon>Ecdysozoa</taxon>
        <taxon>Arthropoda</taxon>
        <taxon>Chelicerata</taxon>
        <taxon>Arachnida</taxon>
        <taxon>Araneae</taxon>
        <taxon>Araneomorphae</taxon>
        <taxon>Entelegynae</taxon>
        <taxon>Araneoidea</taxon>
        <taxon>Nephilidae</taxon>
        <taxon>Nephila</taxon>
    </lineage>
</organism>
<accession>A0A8X6P599</accession>
<name>A0A8X6P599_NEPPI</name>
<evidence type="ECO:0000313" key="2">
    <source>
        <dbReference type="Proteomes" id="UP000887013"/>
    </source>
</evidence>
<gene>
    <name evidence="1" type="ORF">NPIL_318361</name>
</gene>
<comment type="caution">
    <text evidence="1">The sequence shown here is derived from an EMBL/GenBank/DDBJ whole genome shotgun (WGS) entry which is preliminary data.</text>
</comment>
<evidence type="ECO:0000313" key="1">
    <source>
        <dbReference type="EMBL" id="GFT52440.1"/>
    </source>
</evidence>
<dbReference type="AlphaFoldDB" id="A0A8X6P599"/>